<comment type="subcellular location">
    <subcellularLocation>
        <location evidence="1">Membrane</location>
        <topology evidence="1">Multi-pass membrane protein</topology>
    </subcellularLocation>
</comment>
<organism evidence="7 8">
    <name type="scientific">Hohenbuehelia grisea</name>
    <dbReference type="NCBI Taxonomy" id="104357"/>
    <lineage>
        <taxon>Eukaryota</taxon>
        <taxon>Fungi</taxon>
        <taxon>Dikarya</taxon>
        <taxon>Basidiomycota</taxon>
        <taxon>Agaricomycotina</taxon>
        <taxon>Agaricomycetes</taxon>
        <taxon>Agaricomycetidae</taxon>
        <taxon>Agaricales</taxon>
        <taxon>Pleurotineae</taxon>
        <taxon>Pleurotaceae</taxon>
        <taxon>Hohenbuehelia</taxon>
    </lineage>
</organism>
<sequence>MSSLKEDELSQAGSSHGSTVVLAPDGVSTGVRKAEAVHKVFGAYSKWVLFISLGLAAYIYSLDGTTTYTYLSFASSSFGKHSLISSIQVAQSIIVAVGKPVIARISDVSSRGTAYVAVLVFYVIGYIVIASAQSVGAIAAGIVVYSIGYTYV</sequence>
<keyword evidence="8" id="KW-1185">Reference proteome</keyword>
<dbReference type="PROSITE" id="PS50850">
    <property type="entry name" value="MFS"/>
    <property type="match status" value="1"/>
</dbReference>
<dbReference type="InterPro" id="IPR020846">
    <property type="entry name" value="MFS_dom"/>
</dbReference>
<dbReference type="PANTHER" id="PTHR23501:SF87">
    <property type="entry name" value="SIDEROPHORE IRON TRANSPORTER 2"/>
    <property type="match status" value="1"/>
</dbReference>
<evidence type="ECO:0000256" key="1">
    <source>
        <dbReference type="ARBA" id="ARBA00004141"/>
    </source>
</evidence>
<evidence type="ECO:0000256" key="2">
    <source>
        <dbReference type="ARBA" id="ARBA00022692"/>
    </source>
</evidence>
<evidence type="ECO:0000259" key="6">
    <source>
        <dbReference type="PROSITE" id="PS50850"/>
    </source>
</evidence>
<dbReference type="SUPFAM" id="SSF103473">
    <property type="entry name" value="MFS general substrate transporter"/>
    <property type="match status" value="1"/>
</dbReference>
<feature type="domain" description="Major facilitator superfamily (MFS) profile" evidence="6">
    <location>
        <begin position="49"/>
        <end position="152"/>
    </location>
</feature>
<gene>
    <name evidence="7" type="ORF">HGRIS_004366</name>
</gene>
<evidence type="ECO:0000256" key="5">
    <source>
        <dbReference type="SAM" id="Phobius"/>
    </source>
</evidence>
<name>A0ABR3JDB4_9AGAR</name>
<reference evidence="8" key="1">
    <citation type="submission" date="2024-06" db="EMBL/GenBank/DDBJ databases">
        <title>Multi-omics analyses provide insights into the biosynthesis of the anticancer antibiotic pleurotin in Hohenbuehelia grisea.</title>
        <authorList>
            <person name="Weaver J.A."/>
            <person name="Alberti F."/>
        </authorList>
    </citation>
    <scope>NUCLEOTIDE SEQUENCE [LARGE SCALE GENOMIC DNA]</scope>
    <source>
        <strain evidence="8">T-177</strain>
    </source>
</reference>
<evidence type="ECO:0000256" key="4">
    <source>
        <dbReference type="ARBA" id="ARBA00023136"/>
    </source>
</evidence>
<feature type="transmembrane region" description="Helical" evidence="5">
    <location>
        <begin position="41"/>
        <end position="61"/>
    </location>
</feature>
<evidence type="ECO:0000313" key="7">
    <source>
        <dbReference type="EMBL" id="KAL0953095.1"/>
    </source>
</evidence>
<keyword evidence="2 5" id="KW-0812">Transmembrane</keyword>
<dbReference type="PANTHER" id="PTHR23501">
    <property type="entry name" value="MAJOR FACILITATOR SUPERFAMILY"/>
    <property type="match status" value="1"/>
</dbReference>
<feature type="transmembrane region" description="Helical" evidence="5">
    <location>
        <begin position="114"/>
        <end position="147"/>
    </location>
</feature>
<keyword evidence="3 5" id="KW-1133">Transmembrane helix</keyword>
<proteinExistence type="predicted"/>
<dbReference type="InterPro" id="IPR036259">
    <property type="entry name" value="MFS_trans_sf"/>
</dbReference>
<accession>A0ABR3JDB4</accession>
<dbReference type="EMBL" id="JASNQZ010000008">
    <property type="protein sequence ID" value="KAL0953095.1"/>
    <property type="molecule type" value="Genomic_DNA"/>
</dbReference>
<evidence type="ECO:0000256" key="3">
    <source>
        <dbReference type="ARBA" id="ARBA00022989"/>
    </source>
</evidence>
<comment type="caution">
    <text evidence="7">The sequence shown here is derived from an EMBL/GenBank/DDBJ whole genome shotgun (WGS) entry which is preliminary data.</text>
</comment>
<dbReference type="Proteomes" id="UP001556367">
    <property type="component" value="Unassembled WGS sequence"/>
</dbReference>
<keyword evidence="4 5" id="KW-0472">Membrane</keyword>
<protein>
    <recommendedName>
        <fullName evidence="6">Major facilitator superfamily (MFS) profile domain-containing protein</fullName>
    </recommendedName>
</protein>
<dbReference type="Gene3D" id="1.20.1250.20">
    <property type="entry name" value="MFS general substrate transporter like domains"/>
    <property type="match status" value="1"/>
</dbReference>
<evidence type="ECO:0000313" key="8">
    <source>
        <dbReference type="Proteomes" id="UP001556367"/>
    </source>
</evidence>